<dbReference type="EMBL" id="CP000573">
    <property type="protein sequence ID" value="ABN94941.1"/>
    <property type="molecule type" value="Genomic_DNA"/>
</dbReference>
<reference evidence="3" key="1">
    <citation type="submission" date="2007-02" db="EMBL/GenBank/DDBJ databases">
        <authorList>
            <person name="DeShazer D."/>
            <person name="Woods D.E."/>
            <person name="Nierman W.C."/>
        </authorList>
    </citation>
    <scope>NUCLEOTIDE SEQUENCE [LARGE SCALE GENOMIC DNA]</scope>
    <source>
        <strain evidence="3">1106a</strain>
    </source>
</reference>
<protein>
    <submittedName>
        <fullName evidence="2">Uncharacterized protein</fullName>
    </submittedName>
</protein>
<dbReference type="AlphaFoldDB" id="A3P614"/>
<dbReference type="Proteomes" id="UP000006738">
    <property type="component" value="Chromosome II"/>
</dbReference>
<dbReference type="KEGG" id="bpl:BURPS1106A_A1740"/>
<evidence type="ECO:0000313" key="3">
    <source>
        <dbReference type="Proteomes" id="UP000006738"/>
    </source>
</evidence>
<evidence type="ECO:0000256" key="1">
    <source>
        <dbReference type="SAM" id="MobiDB-lite"/>
    </source>
</evidence>
<feature type="compositionally biased region" description="Basic residues" evidence="1">
    <location>
        <begin position="18"/>
        <end position="32"/>
    </location>
</feature>
<feature type="compositionally biased region" description="Polar residues" evidence="1">
    <location>
        <begin position="42"/>
        <end position="54"/>
    </location>
</feature>
<organism evidence="2 3">
    <name type="scientific">Burkholderia pseudomallei (strain 1106a)</name>
    <dbReference type="NCBI Taxonomy" id="357348"/>
    <lineage>
        <taxon>Bacteria</taxon>
        <taxon>Pseudomonadati</taxon>
        <taxon>Pseudomonadota</taxon>
        <taxon>Betaproteobacteria</taxon>
        <taxon>Burkholderiales</taxon>
        <taxon>Burkholderiaceae</taxon>
        <taxon>Burkholderia</taxon>
        <taxon>pseudomallei group</taxon>
    </lineage>
</organism>
<proteinExistence type="predicted"/>
<sequence>MRRRPPRRMPAGGPRLGSNRRRAGLPLARRRTGSGAPPSHHAPQSSRRPFNSCG</sequence>
<feature type="region of interest" description="Disordered" evidence="1">
    <location>
        <begin position="1"/>
        <end position="54"/>
    </location>
</feature>
<gene>
    <name evidence="2" type="ordered locus">BURPS1106A_A1740</name>
</gene>
<evidence type="ECO:0000313" key="2">
    <source>
        <dbReference type="EMBL" id="ABN94941.1"/>
    </source>
</evidence>
<dbReference type="HOGENOM" id="CLU_3041229_0_0_4"/>
<accession>A3P614</accession>
<name>A3P614_BURP0</name>